<keyword evidence="1" id="KW-0472">Membrane</keyword>
<reference evidence="2 3" key="1">
    <citation type="submission" date="2024-09" db="EMBL/GenBank/DDBJ databases">
        <authorList>
            <person name="Sun Q."/>
            <person name="Mori K."/>
        </authorList>
    </citation>
    <scope>NUCLEOTIDE SEQUENCE [LARGE SCALE GENOMIC DNA]</scope>
    <source>
        <strain evidence="2 3">CCM 7759</strain>
    </source>
</reference>
<dbReference type="RefSeq" id="WP_377469511.1">
    <property type="nucleotide sequence ID" value="NZ_JBHLWN010000029.1"/>
</dbReference>
<protein>
    <submittedName>
        <fullName evidence="2">Uncharacterized protein</fullName>
    </submittedName>
</protein>
<evidence type="ECO:0000313" key="2">
    <source>
        <dbReference type="EMBL" id="MFC0212361.1"/>
    </source>
</evidence>
<dbReference type="EMBL" id="JBHLWN010000029">
    <property type="protein sequence ID" value="MFC0212361.1"/>
    <property type="molecule type" value="Genomic_DNA"/>
</dbReference>
<accession>A0ABV6DI80</accession>
<keyword evidence="1" id="KW-0812">Transmembrane</keyword>
<gene>
    <name evidence="2" type="ORF">ACFFK0_07790</name>
</gene>
<keyword evidence="3" id="KW-1185">Reference proteome</keyword>
<evidence type="ECO:0000256" key="1">
    <source>
        <dbReference type="SAM" id="Phobius"/>
    </source>
</evidence>
<keyword evidence="1" id="KW-1133">Transmembrane helix</keyword>
<dbReference type="Proteomes" id="UP001589776">
    <property type="component" value="Unassembled WGS sequence"/>
</dbReference>
<name>A0ABV6DI80_9BACL</name>
<evidence type="ECO:0000313" key="3">
    <source>
        <dbReference type="Proteomes" id="UP001589776"/>
    </source>
</evidence>
<proteinExistence type="predicted"/>
<sequence length="72" mass="8107">MFKRYKLIPVLLILLVICMPVWQWGNVRADPNAMDLRTSLSIIGFLGTVFFSSAALLLAGLAWMIKRNSARP</sequence>
<feature type="transmembrane region" description="Helical" evidence="1">
    <location>
        <begin position="39"/>
        <end position="65"/>
    </location>
</feature>
<comment type="caution">
    <text evidence="2">The sequence shown here is derived from an EMBL/GenBank/DDBJ whole genome shotgun (WGS) entry which is preliminary data.</text>
</comment>
<organism evidence="2 3">
    <name type="scientific">Paenibacillus chartarius</name>
    <dbReference type="NCBI Taxonomy" id="747481"/>
    <lineage>
        <taxon>Bacteria</taxon>
        <taxon>Bacillati</taxon>
        <taxon>Bacillota</taxon>
        <taxon>Bacilli</taxon>
        <taxon>Bacillales</taxon>
        <taxon>Paenibacillaceae</taxon>
        <taxon>Paenibacillus</taxon>
    </lineage>
</organism>